<comment type="caution">
    <text evidence="1">The sequence shown here is derived from an EMBL/GenBank/DDBJ whole genome shotgun (WGS) entry which is preliminary data.</text>
</comment>
<accession>A0ACB8HBF4</accession>
<proteinExistence type="predicted"/>
<evidence type="ECO:0000313" key="1">
    <source>
        <dbReference type="EMBL" id="KAH9484534.1"/>
    </source>
</evidence>
<organism evidence="1 2">
    <name type="scientific">Psilocybe cubensis</name>
    <name type="common">Psychedelic mushroom</name>
    <name type="synonym">Stropharia cubensis</name>
    <dbReference type="NCBI Taxonomy" id="181762"/>
    <lineage>
        <taxon>Eukaryota</taxon>
        <taxon>Fungi</taxon>
        <taxon>Dikarya</taxon>
        <taxon>Basidiomycota</taxon>
        <taxon>Agaricomycotina</taxon>
        <taxon>Agaricomycetes</taxon>
        <taxon>Agaricomycetidae</taxon>
        <taxon>Agaricales</taxon>
        <taxon>Agaricineae</taxon>
        <taxon>Strophariaceae</taxon>
        <taxon>Psilocybe</taxon>
    </lineage>
</organism>
<sequence>MSKLPTHTKAVVLQESQVPRTPLYYDAPVVKRPLSPPKAGEVVVKMGAVGFNHKDVWIRQGQYPNIQLGAVFGGDGVVIASGTPNDPLLNKRVFLTPSRGWEKDPHAPESRFGILGGGVYPPIGTFAEHVVVERDQVIPTPEHLDDVHIAAWPIGGVTAWRAVAVNAQVEKGQNVLITGIGGGVALLAMQLCLAKGANVYVTSGNEAKIQKAVSLGAKGGANYKESKSYPPSISQTQEHNLKFVKENWAARIGTLLAKEKKGAMLDAIIDSAGGDIFGQAGKILKQGGRVVCYGMTASPKITLTMRQVLANQQLLGSTMGSHQDLLDATAFIAKHRIVPIVSHILDGLESAEEGFELIKRGDQFGKVVIKLRGGEMGNTHAKL</sequence>
<name>A0ACB8HBF4_PSICU</name>
<dbReference type="EMBL" id="JAFIQS020000003">
    <property type="protein sequence ID" value="KAH9484534.1"/>
    <property type="molecule type" value="Genomic_DNA"/>
</dbReference>
<reference evidence="1" key="1">
    <citation type="submission" date="2021-10" db="EMBL/GenBank/DDBJ databases">
        <title>Psilocybe cubensis genome.</title>
        <authorList>
            <person name="Mckernan K.J."/>
            <person name="Crawford S."/>
            <person name="Trippe A."/>
            <person name="Kane L.T."/>
            <person name="Mclaughlin S."/>
        </authorList>
    </citation>
    <scope>NUCLEOTIDE SEQUENCE</scope>
    <source>
        <strain evidence="1">MGC-MH-2018</strain>
    </source>
</reference>
<evidence type="ECO:0000313" key="2">
    <source>
        <dbReference type="Proteomes" id="UP000664032"/>
    </source>
</evidence>
<gene>
    <name evidence="1" type="ORF">JR316_0004016</name>
</gene>
<dbReference type="Proteomes" id="UP000664032">
    <property type="component" value="Unassembled WGS sequence"/>
</dbReference>
<keyword evidence="2" id="KW-1185">Reference proteome</keyword>
<protein>
    <submittedName>
        <fullName evidence="1">Zinc-type alcohol dehydrogenase-like protein YogA</fullName>
    </submittedName>
</protein>